<gene>
    <name evidence="2" type="ORF">EBB54_28200</name>
</gene>
<comment type="caution">
    <text evidence="2">The sequence shown here is derived from an EMBL/GenBank/DDBJ whole genome shotgun (WGS) entry which is preliminary data.</text>
</comment>
<dbReference type="EMBL" id="RHJS01000002">
    <property type="protein sequence ID" value="RRK34787.1"/>
    <property type="molecule type" value="Genomic_DNA"/>
</dbReference>
<proteinExistence type="predicted"/>
<keyword evidence="3" id="KW-1185">Reference proteome</keyword>
<feature type="transmembrane region" description="Helical" evidence="1">
    <location>
        <begin position="267"/>
        <end position="286"/>
    </location>
</feature>
<keyword evidence="1" id="KW-0472">Membrane</keyword>
<feature type="transmembrane region" description="Helical" evidence="1">
    <location>
        <begin position="56"/>
        <end position="75"/>
    </location>
</feature>
<sequence length="353" mass="38865">MKPLFESYGKNTLFSAIAKQLFGKKYERISRSLALCMILFTAVYGAGFRIQVSPAVLFLTAFVFSAGIMWQVLNSSQNGELFMGLFMLPFDNRKMLISYVLAFGSYTLITKTAVVFALFFALSRWGAAEIGAAVLLACAGCLGSAGLYIAAHMGKGVPGKRMDAYIFYQPPASQGKKRRIGRRGGILWYLLRYVTSNKNYLANTAGLWLIACFLPLMLGQFEGLDTLPMGFAILSMNTPICILLSCDPGLEQAVRLLPGQAVRFCGAYGLFIALVNFTESSVYLVSWQAIRGGIGCADILTAAVFAMASAAMSVFLEWRHPIRGWKIENDLWHHLRKYIVPLVMLLAGAWIGM</sequence>
<protein>
    <submittedName>
        <fullName evidence="2">Uncharacterized protein</fullName>
    </submittedName>
</protein>
<reference evidence="2" key="1">
    <citation type="submission" date="2018-10" db="EMBL/GenBank/DDBJ databases">
        <title>Schaedlerella arabinophila gen. nov. sp. nov., isolated from the mouse intestinal tract and comparative analysis with the genome of the closely related altered Schaedler flora strain ASF502.</title>
        <authorList>
            <person name="Miyake S."/>
            <person name="Soh M."/>
            <person name="Seedorf H."/>
        </authorList>
    </citation>
    <scope>NUCLEOTIDE SEQUENCE [LARGE SCALE GENOMIC DNA]</scope>
    <source>
        <strain evidence="2">DSM 106076</strain>
    </source>
</reference>
<feature type="transmembrane region" description="Helical" evidence="1">
    <location>
        <begin position="200"/>
        <end position="221"/>
    </location>
</feature>
<feature type="transmembrane region" description="Helical" evidence="1">
    <location>
        <begin position="292"/>
        <end position="315"/>
    </location>
</feature>
<keyword evidence="1" id="KW-1133">Transmembrane helix</keyword>
<evidence type="ECO:0000313" key="3">
    <source>
        <dbReference type="Proteomes" id="UP000274920"/>
    </source>
</evidence>
<dbReference type="AlphaFoldDB" id="A0A3R8KYW2"/>
<evidence type="ECO:0000256" key="1">
    <source>
        <dbReference type="SAM" id="Phobius"/>
    </source>
</evidence>
<keyword evidence="1" id="KW-0812">Transmembrane</keyword>
<dbReference type="RefSeq" id="WP_125129934.1">
    <property type="nucleotide sequence ID" value="NZ_RHJS01000002.1"/>
</dbReference>
<evidence type="ECO:0000313" key="2">
    <source>
        <dbReference type="EMBL" id="RRK34787.1"/>
    </source>
</evidence>
<feature type="transmembrane region" description="Helical" evidence="1">
    <location>
        <begin position="128"/>
        <end position="151"/>
    </location>
</feature>
<feature type="transmembrane region" description="Helical" evidence="1">
    <location>
        <begin position="335"/>
        <end position="352"/>
    </location>
</feature>
<feature type="transmembrane region" description="Helical" evidence="1">
    <location>
        <begin position="96"/>
        <end position="122"/>
    </location>
</feature>
<feature type="transmembrane region" description="Helical" evidence="1">
    <location>
        <begin position="32"/>
        <end position="50"/>
    </location>
</feature>
<organism evidence="2 3">
    <name type="scientific">Schaedlerella arabinosiphila</name>
    <dbReference type="NCBI Taxonomy" id="2044587"/>
    <lineage>
        <taxon>Bacteria</taxon>
        <taxon>Bacillati</taxon>
        <taxon>Bacillota</taxon>
        <taxon>Clostridia</taxon>
        <taxon>Lachnospirales</taxon>
        <taxon>Lachnospiraceae</taxon>
        <taxon>Schaedlerella</taxon>
    </lineage>
</organism>
<name>A0A3R8KYW2_9FIRM</name>
<dbReference type="Proteomes" id="UP000274920">
    <property type="component" value="Unassembled WGS sequence"/>
</dbReference>
<accession>A0A3R8KYW2</accession>